<evidence type="ECO:0000313" key="2">
    <source>
        <dbReference type="EMBL" id="MDJ1137305.1"/>
    </source>
</evidence>
<dbReference type="EMBL" id="JANCPR020000055">
    <property type="protein sequence ID" value="MDJ1137305.1"/>
    <property type="molecule type" value="Genomic_DNA"/>
</dbReference>
<evidence type="ECO:0000256" key="1">
    <source>
        <dbReference type="SAM" id="MobiDB-lite"/>
    </source>
</evidence>
<feature type="region of interest" description="Disordered" evidence="1">
    <location>
        <begin position="1"/>
        <end position="54"/>
    </location>
</feature>
<dbReference type="RefSeq" id="WP_274045529.1">
    <property type="nucleotide sequence ID" value="NZ_JANCPR020000055.1"/>
</dbReference>
<gene>
    <name evidence="2" type="ORF">NMN56_036230</name>
</gene>
<proteinExistence type="predicted"/>
<reference evidence="2 3" key="1">
    <citation type="submission" date="2023-05" db="EMBL/GenBank/DDBJ databases">
        <title>Streptantibioticus silvisoli sp. nov., acidotolerant actinomycetes 1 from pine litter.</title>
        <authorList>
            <person name="Swiecimska M."/>
            <person name="Golinska P."/>
            <person name="Sangal V."/>
            <person name="Wachnowicz B."/>
            <person name="Goodfellow M."/>
        </authorList>
    </citation>
    <scope>NUCLEOTIDE SEQUENCE [LARGE SCALE GENOMIC DNA]</scope>
    <source>
        <strain evidence="2 3">DSM 42109</strain>
    </source>
</reference>
<sequence>MTPPRDVEANGTGARTRSGRTVQPHPQRAGTRPSLTGASNPDSSQHGPQLRAVS</sequence>
<comment type="caution">
    <text evidence="2">The sequence shown here is derived from an EMBL/GenBank/DDBJ whole genome shotgun (WGS) entry which is preliminary data.</text>
</comment>
<keyword evidence="3" id="KW-1185">Reference proteome</keyword>
<name>A0ABT7A7K9_9ACTN</name>
<accession>A0ABT7A7K9</accession>
<protein>
    <submittedName>
        <fullName evidence="2">Uncharacterized protein</fullName>
    </submittedName>
</protein>
<dbReference type="Proteomes" id="UP001214441">
    <property type="component" value="Unassembled WGS sequence"/>
</dbReference>
<feature type="compositionally biased region" description="Polar residues" evidence="1">
    <location>
        <begin position="33"/>
        <end position="47"/>
    </location>
</feature>
<evidence type="ECO:0000313" key="3">
    <source>
        <dbReference type="Proteomes" id="UP001214441"/>
    </source>
</evidence>
<organism evidence="2 3">
    <name type="scientific">Streptomyces iconiensis</name>
    <dbReference type="NCBI Taxonomy" id="1384038"/>
    <lineage>
        <taxon>Bacteria</taxon>
        <taxon>Bacillati</taxon>
        <taxon>Actinomycetota</taxon>
        <taxon>Actinomycetes</taxon>
        <taxon>Kitasatosporales</taxon>
        <taxon>Streptomycetaceae</taxon>
        <taxon>Streptomyces</taxon>
    </lineage>
</organism>